<feature type="domain" description="Non-reducing end beta-L-arabinofuranosidase-like GH127 catalytic" evidence="2">
    <location>
        <begin position="424"/>
        <end position="515"/>
    </location>
</feature>
<comment type="caution">
    <text evidence="3">The sequence shown here is derived from an EMBL/GenBank/DDBJ whole genome shotgun (WGS) entry which is preliminary data.</text>
</comment>
<protein>
    <submittedName>
        <fullName evidence="3">Thioredoxin domain-containing protein</fullName>
    </submittedName>
</protein>
<dbReference type="SUPFAM" id="SSF52833">
    <property type="entry name" value="Thioredoxin-like"/>
    <property type="match status" value="1"/>
</dbReference>
<organism evidence="3 4">
    <name type="scientific">Jejudonia soesokkakensis</name>
    <dbReference type="NCBI Taxonomy" id="1323432"/>
    <lineage>
        <taxon>Bacteria</taxon>
        <taxon>Pseudomonadati</taxon>
        <taxon>Bacteroidota</taxon>
        <taxon>Flavobacteriia</taxon>
        <taxon>Flavobacteriales</taxon>
        <taxon>Flavobacteriaceae</taxon>
        <taxon>Jejudonia</taxon>
    </lineage>
</organism>
<evidence type="ECO:0000259" key="2">
    <source>
        <dbReference type="Pfam" id="PF07944"/>
    </source>
</evidence>
<dbReference type="Gene3D" id="3.40.30.10">
    <property type="entry name" value="Glutaredoxin"/>
    <property type="match status" value="1"/>
</dbReference>
<dbReference type="PANTHER" id="PTHR42899:SF1">
    <property type="entry name" value="SPERMATOGENESIS-ASSOCIATED PROTEIN 20"/>
    <property type="match status" value="1"/>
</dbReference>
<evidence type="ECO:0000313" key="3">
    <source>
        <dbReference type="EMBL" id="MFC7357980.1"/>
    </source>
</evidence>
<proteinExistence type="predicted"/>
<dbReference type="RefSeq" id="WP_380217856.1">
    <property type="nucleotide sequence ID" value="NZ_JBHTBN010000004.1"/>
</dbReference>
<dbReference type="InterPro" id="IPR004879">
    <property type="entry name" value="Ssp411-like_TRX"/>
</dbReference>
<dbReference type="InterPro" id="IPR012878">
    <property type="entry name" value="Beta-AFase-like_GH127_cat"/>
</dbReference>
<dbReference type="PANTHER" id="PTHR42899">
    <property type="entry name" value="SPERMATOGENESIS-ASSOCIATED PROTEIN 20"/>
    <property type="match status" value="1"/>
</dbReference>
<dbReference type="EMBL" id="JBHTBN010000004">
    <property type="protein sequence ID" value="MFC7357980.1"/>
    <property type="molecule type" value="Genomic_DNA"/>
</dbReference>
<feature type="domain" description="Spermatogenesis-associated protein 20-like TRX" evidence="1">
    <location>
        <begin position="7"/>
        <end position="161"/>
    </location>
</feature>
<gene>
    <name evidence="3" type="ORF">ACFQO1_09795</name>
</gene>
<accession>A0ABW2MVV0</accession>
<dbReference type="SUPFAM" id="SSF48208">
    <property type="entry name" value="Six-hairpin glycosidases"/>
    <property type="match status" value="1"/>
</dbReference>
<reference evidence="4" key="1">
    <citation type="journal article" date="2019" name="Int. J. Syst. Evol. Microbiol.">
        <title>The Global Catalogue of Microorganisms (GCM) 10K type strain sequencing project: providing services to taxonomists for standard genome sequencing and annotation.</title>
        <authorList>
            <consortium name="The Broad Institute Genomics Platform"/>
            <consortium name="The Broad Institute Genome Sequencing Center for Infectious Disease"/>
            <person name="Wu L."/>
            <person name="Ma J."/>
        </authorList>
    </citation>
    <scope>NUCLEOTIDE SEQUENCE [LARGE SCALE GENOMIC DNA]</scope>
    <source>
        <strain evidence="4">CGMCC 1.16306</strain>
    </source>
</reference>
<dbReference type="Pfam" id="PF03190">
    <property type="entry name" value="Thioredox_DsbH"/>
    <property type="match status" value="1"/>
</dbReference>
<dbReference type="InterPro" id="IPR008928">
    <property type="entry name" value="6-hairpin_glycosidase_sf"/>
</dbReference>
<dbReference type="InterPro" id="IPR024705">
    <property type="entry name" value="Ssp411"/>
</dbReference>
<evidence type="ECO:0000259" key="1">
    <source>
        <dbReference type="Pfam" id="PF03190"/>
    </source>
</evidence>
<evidence type="ECO:0000313" key="4">
    <source>
        <dbReference type="Proteomes" id="UP001596415"/>
    </source>
</evidence>
<sequence length="678" mass="78234">MQEHLYTNELINETSPYLLQHAHNPVDWRAWNAATLEKAKTENKLMVISIGYAACHWCHVMEHESFEDSIVASVMNKNFISVKVDREERPDVDQIYINAVQLMTGSAGWPLNVITLPDGRPVFGATYMKKEQWIDALEQVQNIYTSEPERLEAYATQLEEGIKSMDLITLNTNDVDFSSYPIHEIIKTWQENTDTLYGGPKRAPKFMMPSNYQYLLRHATQNKDQKLLDNVLLTLDKMAYGGIYDQIGGGFSRYSVDIKWHVPHFEKMLYDNAQLVSLYSDAYLATKKPLYKDIVTETLEFVAAELTNNEGAFYSSLDADSKTESGELEEGTYYTYTQEELKGLLKDDYPLFESYYNVNDFGKWENNLYVLIRTKSDEEIAEEFSVATETLQKKKLKWKQTLLDYRNERPRPRLDDKTLTSWNGLMIKGYVDAYKALGSPKYLEAALKNARFISENQLQKSGALYHTYKDGKSTINGYLEDYSAVIEAYIALYEVTLDQQWLDTAKNLTEYSFEHFFDEEKGMFYFTSKEDAALMTRTFEYRDNVIPASNSMMAKNLFKLSHYFDSPRFGETAQQMLKNVEKEMQQYPTGFSNWLDLLANYQSKFYEVVVVGPEASEKINEINKTYIPNKLVAGSTTKDDAYLLEGRYIEGQTLIYVCVNNTCKLPVKEVSAALKLIQ</sequence>
<keyword evidence="4" id="KW-1185">Reference proteome</keyword>
<dbReference type="Gene3D" id="1.50.10.20">
    <property type="match status" value="1"/>
</dbReference>
<name>A0ABW2MVV0_9FLAO</name>
<dbReference type="Pfam" id="PF07944">
    <property type="entry name" value="Beta-AFase-like_GH127_cat"/>
    <property type="match status" value="1"/>
</dbReference>
<dbReference type="InterPro" id="IPR036249">
    <property type="entry name" value="Thioredoxin-like_sf"/>
</dbReference>
<dbReference type="Proteomes" id="UP001596415">
    <property type="component" value="Unassembled WGS sequence"/>
</dbReference>
<dbReference type="CDD" id="cd02955">
    <property type="entry name" value="SSP411"/>
    <property type="match status" value="1"/>
</dbReference>
<dbReference type="PIRSF" id="PIRSF006402">
    <property type="entry name" value="UCP006402_thioredoxin"/>
    <property type="match status" value="1"/>
</dbReference>